<feature type="transmembrane region" description="Helical" evidence="1">
    <location>
        <begin position="111"/>
        <end position="132"/>
    </location>
</feature>
<feature type="transmembrane region" description="Helical" evidence="1">
    <location>
        <begin position="72"/>
        <end position="105"/>
    </location>
</feature>
<feature type="domain" description="DUF1468" evidence="2">
    <location>
        <begin position="8"/>
        <end position="137"/>
    </location>
</feature>
<sequence length="144" mass="15109">MERRQDIALGAIFAALGLYAAVKAAAYSGASGTYPMVLGLVLAGFGLLVAVKAALRGQAMPRPLTDHTGRVIVTVTAGAIYLALVPVLGFYTASALVVVALPAALGFRKPVYLVLTAAVFVAIVWSVFSIVLEKPLPTEFWQTF</sequence>
<feature type="transmembrane region" description="Helical" evidence="1">
    <location>
        <begin position="34"/>
        <end position="51"/>
    </location>
</feature>
<keyword evidence="1" id="KW-1133">Transmembrane helix</keyword>
<dbReference type="STRING" id="1917485.BOO69_14290"/>
<dbReference type="Proteomes" id="UP000181897">
    <property type="component" value="Chromosome"/>
</dbReference>
<evidence type="ECO:0000259" key="2">
    <source>
        <dbReference type="Pfam" id="PF07331"/>
    </source>
</evidence>
<evidence type="ECO:0000256" key="1">
    <source>
        <dbReference type="SAM" id="Phobius"/>
    </source>
</evidence>
<dbReference type="KEGG" id="suam:BOO69_14290"/>
<dbReference type="InterPro" id="IPR009936">
    <property type="entry name" value="DUF1468"/>
</dbReference>
<gene>
    <name evidence="3" type="ORF">BOO69_14290</name>
</gene>
<evidence type="ECO:0000313" key="4">
    <source>
        <dbReference type="Proteomes" id="UP000181897"/>
    </source>
</evidence>
<name>A0A1J0WJG9_9RHOB</name>
<dbReference type="AlphaFoldDB" id="A0A1J0WJG9"/>
<dbReference type="Pfam" id="PF07331">
    <property type="entry name" value="TctB"/>
    <property type="match status" value="1"/>
</dbReference>
<evidence type="ECO:0000313" key="3">
    <source>
        <dbReference type="EMBL" id="APE44450.1"/>
    </source>
</evidence>
<keyword evidence="1" id="KW-0812">Transmembrane</keyword>
<proteinExistence type="predicted"/>
<keyword evidence="4" id="KW-1185">Reference proteome</keyword>
<keyword evidence="1" id="KW-0472">Membrane</keyword>
<dbReference type="EMBL" id="CP018076">
    <property type="protein sequence ID" value="APE44450.1"/>
    <property type="molecule type" value="Genomic_DNA"/>
</dbReference>
<reference evidence="3 4" key="1">
    <citation type="submission" date="2016-11" db="EMBL/GenBank/DDBJ databases">
        <title>Complete genome sequence of Sulfitobacter sp. AM1-D1, a toxic bacteria associated with marine dinoflagellate Alexandrium minutum in East China Sea.</title>
        <authorList>
            <person name="Yang Q."/>
            <person name="Zhang X."/>
            <person name="Tian X."/>
        </authorList>
    </citation>
    <scope>NUCLEOTIDE SEQUENCE [LARGE SCALE GENOMIC DNA]</scope>
    <source>
        <strain evidence="3 4">AM1-D1</strain>
    </source>
</reference>
<accession>A0A1J0WJG9</accession>
<organism evidence="3 4">
    <name type="scientific">Sulfitobacter alexandrii</name>
    <dbReference type="NCBI Taxonomy" id="1917485"/>
    <lineage>
        <taxon>Bacteria</taxon>
        <taxon>Pseudomonadati</taxon>
        <taxon>Pseudomonadota</taxon>
        <taxon>Alphaproteobacteria</taxon>
        <taxon>Rhodobacterales</taxon>
        <taxon>Roseobacteraceae</taxon>
        <taxon>Sulfitobacter</taxon>
    </lineage>
</organism>
<dbReference type="RefSeq" id="WP_071972792.1">
    <property type="nucleotide sequence ID" value="NZ_CP018076.1"/>
</dbReference>
<protein>
    <recommendedName>
        <fullName evidence="2">DUF1468 domain-containing protein</fullName>
    </recommendedName>
</protein>
<dbReference type="OrthoDB" id="7745015at2"/>